<dbReference type="InterPro" id="IPR001005">
    <property type="entry name" value="SANT/Myb"/>
</dbReference>
<feature type="region of interest" description="Disordered" evidence="5">
    <location>
        <begin position="1"/>
        <end position="58"/>
    </location>
</feature>
<dbReference type="NCBIfam" id="TIGR01557">
    <property type="entry name" value="myb_SHAQKYF"/>
    <property type="match status" value="1"/>
</dbReference>
<dbReference type="GO" id="GO:0005634">
    <property type="term" value="C:nucleus"/>
    <property type="evidence" value="ECO:0007669"/>
    <property type="project" value="UniProtKB-SubCell"/>
</dbReference>
<dbReference type="Pfam" id="PF00249">
    <property type="entry name" value="Myb_DNA-binding"/>
    <property type="match status" value="1"/>
</dbReference>
<keyword evidence="3" id="KW-0804">Transcription</keyword>
<comment type="caution">
    <text evidence="7">The sequence shown here is derived from an EMBL/GenBank/DDBJ whole genome shotgun (WGS) entry which is preliminary data.</text>
</comment>
<dbReference type="GO" id="GO:0003700">
    <property type="term" value="F:DNA-binding transcription factor activity"/>
    <property type="evidence" value="ECO:0007669"/>
    <property type="project" value="InterPro"/>
</dbReference>
<dbReference type="InterPro" id="IPR006447">
    <property type="entry name" value="Myb_dom_plants"/>
</dbReference>
<evidence type="ECO:0000256" key="1">
    <source>
        <dbReference type="ARBA" id="ARBA00004123"/>
    </source>
</evidence>
<feature type="domain" description="HTH myb-type" evidence="6">
    <location>
        <begin position="56"/>
        <end position="116"/>
    </location>
</feature>
<evidence type="ECO:0000256" key="4">
    <source>
        <dbReference type="ARBA" id="ARBA00023242"/>
    </source>
</evidence>
<evidence type="ECO:0000256" key="5">
    <source>
        <dbReference type="SAM" id="MobiDB-lite"/>
    </source>
</evidence>
<evidence type="ECO:0000313" key="7">
    <source>
        <dbReference type="EMBL" id="KAK4766731.1"/>
    </source>
</evidence>
<dbReference type="PROSITE" id="PS51294">
    <property type="entry name" value="HTH_MYB"/>
    <property type="match status" value="1"/>
</dbReference>
<keyword evidence="8" id="KW-1185">Reference proteome</keyword>
<dbReference type="AlphaFoldDB" id="A0AAN7KMH5"/>
<organism evidence="7 8">
    <name type="scientific">Trapa incisa</name>
    <dbReference type="NCBI Taxonomy" id="236973"/>
    <lineage>
        <taxon>Eukaryota</taxon>
        <taxon>Viridiplantae</taxon>
        <taxon>Streptophyta</taxon>
        <taxon>Embryophyta</taxon>
        <taxon>Tracheophyta</taxon>
        <taxon>Spermatophyta</taxon>
        <taxon>Magnoliopsida</taxon>
        <taxon>eudicotyledons</taxon>
        <taxon>Gunneridae</taxon>
        <taxon>Pentapetalae</taxon>
        <taxon>rosids</taxon>
        <taxon>malvids</taxon>
        <taxon>Myrtales</taxon>
        <taxon>Lythraceae</taxon>
        <taxon>Trapa</taxon>
    </lineage>
</organism>
<name>A0AAN7KMH5_9MYRT</name>
<evidence type="ECO:0000313" key="8">
    <source>
        <dbReference type="Proteomes" id="UP001345219"/>
    </source>
</evidence>
<dbReference type="Proteomes" id="UP001345219">
    <property type="component" value="Chromosome 7"/>
</dbReference>
<dbReference type="PANTHER" id="PTHR31314:SF168">
    <property type="entry name" value="MYB-LIKE HTH TRANSCRIPTIONAL REGULATOR FAMILY PROTEIN"/>
    <property type="match status" value="1"/>
</dbReference>
<comment type="subcellular location">
    <subcellularLocation>
        <location evidence="1">Nucleus</location>
    </subcellularLocation>
</comment>
<dbReference type="InterPro" id="IPR017930">
    <property type="entry name" value="Myb_dom"/>
</dbReference>
<dbReference type="SUPFAM" id="SSF46689">
    <property type="entry name" value="Homeodomain-like"/>
    <property type="match status" value="1"/>
</dbReference>
<accession>A0AAN7KMH5</accession>
<keyword evidence="4" id="KW-0539">Nucleus</keyword>
<dbReference type="EMBL" id="JAXIOK010000007">
    <property type="protein sequence ID" value="KAK4766731.1"/>
    <property type="molecule type" value="Genomic_DNA"/>
</dbReference>
<dbReference type="Gene3D" id="1.10.10.60">
    <property type="entry name" value="Homeodomain-like"/>
    <property type="match status" value="1"/>
</dbReference>
<proteinExistence type="predicted"/>
<sequence length="301" mass="32584">MMGGNLDGNQEVCESEENKEDGSGAATATGGGGSSSSSTVEGTDQKKPGSVRPYVRSKMPRLRWSPELHLRFIQAIERLGGQGRATPKLVLQLMNVKGLKIHHVKSHLQMFRSRKVDFAGRAHRHILSHGQTPMLQQFANGSYSGLTRYSAKPASTLTNGSTRMNPLRGYTHVAPEPTIVQEGSEEKMVLKKRKMSNAPPPPPPPPPPALANVDLSLSLGAKATCPLWESAADDQLSLSLYSAGSLKPEEIKRRRVMVVGEGECGSREEGMANEYLYSCSSDDGGSKRVMVMRASTLDLTL</sequence>
<dbReference type="InterPro" id="IPR046955">
    <property type="entry name" value="PHR1-like"/>
</dbReference>
<keyword evidence="2" id="KW-0805">Transcription regulation</keyword>
<evidence type="ECO:0000256" key="2">
    <source>
        <dbReference type="ARBA" id="ARBA00023015"/>
    </source>
</evidence>
<dbReference type="PANTHER" id="PTHR31314">
    <property type="entry name" value="MYB FAMILY TRANSCRIPTION FACTOR PHL7-LIKE"/>
    <property type="match status" value="1"/>
</dbReference>
<evidence type="ECO:0000259" key="6">
    <source>
        <dbReference type="PROSITE" id="PS51294"/>
    </source>
</evidence>
<dbReference type="FunFam" id="1.10.10.60:FF:000007">
    <property type="entry name" value="Two-component response regulator"/>
    <property type="match status" value="1"/>
</dbReference>
<gene>
    <name evidence="7" type="ORF">SAY87_008373</name>
</gene>
<dbReference type="InterPro" id="IPR009057">
    <property type="entry name" value="Homeodomain-like_sf"/>
</dbReference>
<reference evidence="7 8" key="1">
    <citation type="journal article" date="2023" name="Hortic Res">
        <title>Pangenome of water caltrop reveals structural variations and asymmetric subgenome divergence after allopolyploidization.</title>
        <authorList>
            <person name="Zhang X."/>
            <person name="Chen Y."/>
            <person name="Wang L."/>
            <person name="Yuan Y."/>
            <person name="Fang M."/>
            <person name="Shi L."/>
            <person name="Lu R."/>
            <person name="Comes H.P."/>
            <person name="Ma Y."/>
            <person name="Chen Y."/>
            <person name="Huang G."/>
            <person name="Zhou Y."/>
            <person name="Zheng Z."/>
            <person name="Qiu Y."/>
        </authorList>
    </citation>
    <scope>NUCLEOTIDE SEQUENCE [LARGE SCALE GENOMIC DNA]</scope>
    <source>
        <tissue evidence="7">Roots</tissue>
    </source>
</reference>
<evidence type="ECO:0000256" key="3">
    <source>
        <dbReference type="ARBA" id="ARBA00023163"/>
    </source>
</evidence>
<protein>
    <recommendedName>
        <fullName evidence="6">HTH myb-type domain-containing protein</fullName>
    </recommendedName>
</protein>
<dbReference type="GO" id="GO:0003677">
    <property type="term" value="F:DNA binding"/>
    <property type="evidence" value="ECO:0007669"/>
    <property type="project" value="InterPro"/>
</dbReference>